<proteinExistence type="predicted"/>
<name>A9MLG1_SALAR</name>
<dbReference type="HOGENOM" id="CLU_1029977_0_0_6"/>
<dbReference type="STRING" id="41514.SARI_03986"/>
<gene>
    <name evidence="1" type="ordered locus">SARI_03986</name>
</gene>
<dbReference type="Proteomes" id="UP000002084">
    <property type="component" value="Chromosome"/>
</dbReference>
<keyword evidence="2" id="KW-1185">Reference proteome</keyword>
<organism evidence="1 2">
    <name type="scientific">Salmonella arizonae (strain ATCC BAA-731 / CDC346-86 / RSK2980)</name>
    <dbReference type="NCBI Taxonomy" id="41514"/>
    <lineage>
        <taxon>Bacteria</taxon>
        <taxon>Pseudomonadati</taxon>
        <taxon>Pseudomonadota</taxon>
        <taxon>Gammaproteobacteria</taxon>
        <taxon>Enterobacterales</taxon>
        <taxon>Enterobacteriaceae</taxon>
        <taxon>Salmonella</taxon>
    </lineage>
</organism>
<accession>A9MLG1</accession>
<dbReference type="EMBL" id="CP000880">
    <property type="protein sequence ID" value="ABX23780.1"/>
    <property type="molecule type" value="Genomic_DNA"/>
</dbReference>
<reference evidence="1 2" key="1">
    <citation type="submission" date="2007-11" db="EMBL/GenBank/DDBJ databases">
        <authorList>
            <consortium name="The Salmonella enterica serovar Arizonae Genome Sequencing Project"/>
            <person name="McClelland M."/>
            <person name="Sanderson E.K."/>
            <person name="Porwollik S."/>
            <person name="Spieth J."/>
            <person name="Clifton W.S."/>
            <person name="Fulton R."/>
            <person name="Chunyan W."/>
            <person name="Wollam A."/>
            <person name="Shah N."/>
            <person name="Pepin K."/>
            <person name="Bhonagiri V."/>
            <person name="Nash W."/>
            <person name="Johnson M."/>
            <person name="Thiruvilangam P."/>
            <person name="Wilson R."/>
        </authorList>
    </citation>
    <scope>NUCLEOTIDE SEQUENCE [LARGE SCALE GENOMIC DNA]</scope>
    <source>
        <strain evidence="2">ATCC BAA-731 / CDC346-86 / RSK2980</strain>
    </source>
</reference>
<evidence type="ECO:0000313" key="1">
    <source>
        <dbReference type="EMBL" id="ABX23780.1"/>
    </source>
</evidence>
<sequence length="280" mass="31430">MEVIFKEERIMNQKAQANENSTVIQIAGNLTQGISFAECERLFNLLLTENFPRLEAIAASTAKENVDALVKATFEKIDSKIDQISVEKLAQPDVQSTFNNAVQGVARKGTKIDIDLLAELLESRIEKDSTDYIDNCIEAAVEMVPKLTSDMLAILPALHFIQSLTWSNPAEVDNVYGLIYDHFLSRGDDMSRSKLKTMASIGVGSYVNIMGSNTFEGMKEKNNYLQGIDAELKYPRMYQALNFYDQKDLHQLTLTTPGQVIAIKMLAKIFPSMNLRDFLQ</sequence>
<dbReference type="KEGG" id="ses:SARI_03986"/>
<protein>
    <submittedName>
        <fullName evidence="1">Uncharacterized protein</fullName>
    </submittedName>
</protein>
<evidence type="ECO:0000313" key="2">
    <source>
        <dbReference type="Proteomes" id="UP000002084"/>
    </source>
</evidence>
<dbReference type="AlphaFoldDB" id="A9MLG1"/>
<dbReference type="NCBIfam" id="NF045477">
    <property type="entry name" value="LPO_1073_dom"/>
    <property type="match status" value="1"/>
</dbReference>
<dbReference type="InterPro" id="IPR053773">
    <property type="entry name" value="Vpar_1526-like"/>
</dbReference>